<keyword evidence="1" id="KW-0813">Transport</keyword>
<dbReference type="SMART" id="SM00382">
    <property type="entry name" value="AAA"/>
    <property type="match status" value="1"/>
</dbReference>
<dbReference type="InterPro" id="IPR027417">
    <property type="entry name" value="P-loop_NTPase"/>
</dbReference>
<dbReference type="Proteomes" id="UP000284605">
    <property type="component" value="Unassembled WGS sequence"/>
</dbReference>
<dbReference type="PANTHER" id="PTHR45772:SF7">
    <property type="entry name" value="AMINO ACID ABC TRANSPORTER ATP-BINDING PROTEIN"/>
    <property type="match status" value="1"/>
</dbReference>
<sequence>MTILQVTQATKRFGGFTAINNVTLSVEAGATHAVIGPNGAGKTTLFNLISGMVAPDAGDVHFQGRKLGRMRPHDIVKIGMARSFQKVNVFPRKTAFENVQVALIANAGLNYSFLRSAAGLFRGEAMALLDLVQLAGDAARRAGELAHGKQKQLELAVALAADPKMLLLDEPTAGMSIAETKASIRLIREIVARRGLTLLFTEHDMNVVFEIASTISVLHHGEIIADGAPDAVRENEDVKRIYLGKD</sequence>
<dbReference type="GO" id="GO:0015188">
    <property type="term" value="F:L-isoleucine transmembrane transporter activity"/>
    <property type="evidence" value="ECO:0007669"/>
    <property type="project" value="TreeGrafter"/>
</dbReference>
<dbReference type="GO" id="GO:1903806">
    <property type="term" value="P:L-isoleucine import across plasma membrane"/>
    <property type="evidence" value="ECO:0007669"/>
    <property type="project" value="TreeGrafter"/>
</dbReference>
<comment type="caution">
    <text evidence="5">The sequence shown here is derived from an EMBL/GenBank/DDBJ whole genome shotgun (WGS) entry which is preliminary data.</text>
</comment>
<dbReference type="FunFam" id="3.40.50.300:FF:000421">
    <property type="entry name" value="Branched-chain amino acid ABC transporter ATP-binding protein"/>
    <property type="match status" value="1"/>
</dbReference>
<evidence type="ECO:0000256" key="1">
    <source>
        <dbReference type="ARBA" id="ARBA00022448"/>
    </source>
</evidence>
<evidence type="ECO:0000259" key="4">
    <source>
        <dbReference type="PROSITE" id="PS50893"/>
    </source>
</evidence>
<dbReference type="Gene3D" id="3.40.50.300">
    <property type="entry name" value="P-loop containing nucleotide triphosphate hydrolases"/>
    <property type="match status" value="1"/>
</dbReference>
<name>A0A418W8I6_9PROT</name>
<dbReference type="GO" id="GO:0005524">
    <property type="term" value="F:ATP binding"/>
    <property type="evidence" value="ECO:0007669"/>
    <property type="project" value="UniProtKB-KW"/>
</dbReference>
<dbReference type="Pfam" id="PF00005">
    <property type="entry name" value="ABC_tran"/>
    <property type="match status" value="1"/>
</dbReference>
<dbReference type="OrthoDB" id="9779872at2"/>
<dbReference type="EMBL" id="QYUK01000011">
    <property type="protein sequence ID" value="RJF86313.1"/>
    <property type="molecule type" value="Genomic_DNA"/>
</dbReference>
<dbReference type="Pfam" id="PF12399">
    <property type="entry name" value="BCA_ABC_TP_C"/>
    <property type="match status" value="1"/>
</dbReference>
<keyword evidence="3 5" id="KW-0067">ATP-binding</keyword>
<feature type="domain" description="ABC transporter" evidence="4">
    <location>
        <begin position="4"/>
        <end position="245"/>
    </location>
</feature>
<evidence type="ECO:0000313" key="5">
    <source>
        <dbReference type="EMBL" id="RJF86313.1"/>
    </source>
</evidence>
<dbReference type="InterPro" id="IPR051120">
    <property type="entry name" value="ABC_AA/LPS_Transport"/>
</dbReference>
<dbReference type="GO" id="GO:0016887">
    <property type="term" value="F:ATP hydrolysis activity"/>
    <property type="evidence" value="ECO:0007669"/>
    <property type="project" value="InterPro"/>
</dbReference>
<keyword evidence="6" id="KW-1185">Reference proteome</keyword>
<protein>
    <submittedName>
        <fullName evidence="5">ABC transporter ATP-binding protein</fullName>
    </submittedName>
</protein>
<evidence type="ECO:0000256" key="3">
    <source>
        <dbReference type="ARBA" id="ARBA00022840"/>
    </source>
</evidence>
<dbReference type="GO" id="GO:0005304">
    <property type="term" value="F:L-valine transmembrane transporter activity"/>
    <property type="evidence" value="ECO:0007669"/>
    <property type="project" value="TreeGrafter"/>
</dbReference>
<proteinExistence type="predicted"/>
<dbReference type="GO" id="GO:1903805">
    <property type="term" value="P:L-valine import across plasma membrane"/>
    <property type="evidence" value="ECO:0007669"/>
    <property type="project" value="TreeGrafter"/>
</dbReference>
<reference evidence="5 6" key="1">
    <citation type="submission" date="2018-09" db="EMBL/GenBank/DDBJ databases">
        <authorList>
            <person name="Zhu H."/>
        </authorList>
    </citation>
    <scope>NUCLEOTIDE SEQUENCE [LARGE SCALE GENOMIC DNA]</scope>
    <source>
        <strain evidence="5 6">K1W22B-8</strain>
    </source>
</reference>
<evidence type="ECO:0000313" key="6">
    <source>
        <dbReference type="Proteomes" id="UP000284605"/>
    </source>
</evidence>
<dbReference type="InterPro" id="IPR003439">
    <property type="entry name" value="ABC_transporter-like_ATP-bd"/>
</dbReference>
<keyword evidence="2" id="KW-0547">Nucleotide-binding</keyword>
<dbReference type="RefSeq" id="WP_119776883.1">
    <property type="nucleotide sequence ID" value="NZ_QYUK01000011.1"/>
</dbReference>
<dbReference type="PANTHER" id="PTHR45772">
    <property type="entry name" value="CONSERVED COMPONENT OF ABC TRANSPORTER FOR NATURAL AMINO ACIDS-RELATED"/>
    <property type="match status" value="1"/>
</dbReference>
<dbReference type="GO" id="GO:0042941">
    <property type="term" value="P:D-alanine transmembrane transport"/>
    <property type="evidence" value="ECO:0007669"/>
    <property type="project" value="TreeGrafter"/>
</dbReference>
<gene>
    <name evidence="5" type="ORF">D3874_04125</name>
</gene>
<dbReference type="InterPro" id="IPR032823">
    <property type="entry name" value="BCA_ABC_TP_C"/>
</dbReference>
<evidence type="ECO:0000256" key="2">
    <source>
        <dbReference type="ARBA" id="ARBA00022741"/>
    </source>
</evidence>
<dbReference type="GO" id="GO:0015192">
    <property type="term" value="F:L-phenylalanine transmembrane transporter activity"/>
    <property type="evidence" value="ECO:0007669"/>
    <property type="project" value="TreeGrafter"/>
</dbReference>
<organism evidence="5 6">
    <name type="scientific">Oleomonas cavernae</name>
    <dbReference type="NCBI Taxonomy" id="2320859"/>
    <lineage>
        <taxon>Bacteria</taxon>
        <taxon>Pseudomonadati</taxon>
        <taxon>Pseudomonadota</taxon>
        <taxon>Alphaproteobacteria</taxon>
        <taxon>Acetobacterales</taxon>
        <taxon>Acetobacteraceae</taxon>
        <taxon>Oleomonas</taxon>
    </lineage>
</organism>
<dbReference type="SUPFAM" id="SSF52540">
    <property type="entry name" value="P-loop containing nucleoside triphosphate hydrolases"/>
    <property type="match status" value="1"/>
</dbReference>
<dbReference type="InterPro" id="IPR003593">
    <property type="entry name" value="AAA+_ATPase"/>
</dbReference>
<dbReference type="AlphaFoldDB" id="A0A418W8I6"/>
<accession>A0A418W8I6</accession>
<dbReference type="GO" id="GO:0005886">
    <property type="term" value="C:plasma membrane"/>
    <property type="evidence" value="ECO:0007669"/>
    <property type="project" value="TreeGrafter"/>
</dbReference>
<dbReference type="GO" id="GO:0015808">
    <property type="term" value="P:L-alanine transport"/>
    <property type="evidence" value="ECO:0007669"/>
    <property type="project" value="TreeGrafter"/>
</dbReference>
<dbReference type="CDD" id="cd03219">
    <property type="entry name" value="ABC_Mj1267_LivG_branched"/>
    <property type="match status" value="1"/>
</dbReference>
<dbReference type="PROSITE" id="PS50893">
    <property type="entry name" value="ABC_TRANSPORTER_2"/>
    <property type="match status" value="1"/>
</dbReference>